<keyword evidence="2" id="KW-0378">Hydrolase</keyword>
<dbReference type="EMBL" id="JABCKI010005757">
    <property type="protein sequence ID" value="KAG5638545.1"/>
    <property type="molecule type" value="Genomic_DNA"/>
</dbReference>
<protein>
    <recommendedName>
        <fullName evidence="3">AB hydrolase-1 domain-containing protein</fullName>
    </recommendedName>
</protein>
<gene>
    <name evidence="4" type="ORF">H0H81_012046</name>
</gene>
<dbReference type="InterPro" id="IPR000073">
    <property type="entry name" value="AB_hydrolase_1"/>
</dbReference>
<dbReference type="GO" id="GO:0052689">
    <property type="term" value="F:carboxylic ester hydrolase activity"/>
    <property type="evidence" value="ECO:0007669"/>
    <property type="project" value="TreeGrafter"/>
</dbReference>
<dbReference type="PANTHER" id="PTHR46118:SF4">
    <property type="entry name" value="PROTEIN ABHD11"/>
    <property type="match status" value="1"/>
</dbReference>
<dbReference type="GO" id="GO:0005739">
    <property type="term" value="C:mitochondrion"/>
    <property type="evidence" value="ECO:0007669"/>
    <property type="project" value="TreeGrafter"/>
</dbReference>
<dbReference type="Proteomes" id="UP000717328">
    <property type="component" value="Unassembled WGS sequence"/>
</dbReference>
<reference evidence="4" key="1">
    <citation type="submission" date="2021-02" db="EMBL/GenBank/DDBJ databases">
        <authorList>
            <person name="Nieuwenhuis M."/>
            <person name="Van De Peppel L.J.J."/>
        </authorList>
    </citation>
    <scope>NUCLEOTIDE SEQUENCE</scope>
    <source>
        <strain evidence="4">D49</strain>
    </source>
</reference>
<proteinExistence type="inferred from homology"/>
<dbReference type="Gene3D" id="3.40.50.1820">
    <property type="entry name" value="alpha/beta hydrolase"/>
    <property type="match status" value="1"/>
</dbReference>
<dbReference type="AlphaFoldDB" id="A0A9P7G0D8"/>
<evidence type="ECO:0000259" key="3">
    <source>
        <dbReference type="Pfam" id="PF00561"/>
    </source>
</evidence>
<dbReference type="InterPro" id="IPR029058">
    <property type="entry name" value="AB_hydrolase_fold"/>
</dbReference>
<comment type="caution">
    <text evidence="4">The sequence shown here is derived from an EMBL/GenBank/DDBJ whole genome shotgun (WGS) entry which is preliminary data.</text>
</comment>
<dbReference type="PANTHER" id="PTHR46118">
    <property type="entry name" value="PROTEIN ABHD11"/>
    <property type="match status" value="1"/>
</dbReference>
<keyword evidence="5" id="KW-1185">Reference proteome</keyword>
<reference evidence="4" key="2">
    <citation type="submission" date="2021-10" db="EMBL/GenBank/DDBJ databases">
        <title>Phylogenomics reveals ancestral predisposition of the termite-cultivated fungus Termitomyces towards a domesticated lifestyle.</title>
        <authorList>
            <person name="Auxier B."/>
            <person name="Grum-Grzhimaylo A."/>
            <person name="Cardenas M.E."/>
            <person name="Lodge J.D."/>
            <person name="Laessoe T."/>
            <person name="Pedersen O."/>
            <person name="Smith M.E."/>
            <person name="Kuyper T.W."/>
            <person name="Franco-Molano E.A."/>
            <person name="Baroni T.J."/>
            <person name="Aanen D.K."/>
        </authorList>
    </citation>
    <scope>NUCLEOTIDE SEQUENCE</scope>
    <source>
        <strain evidence="4">D49</strain>
    </source>
</reference>
<feature type="domain" description="AB hydrolase-1" evidence="3">
    <location>
        <begin position="57"/>
        <end position="319"/>
    </location>
</feature>
<sequence>MAFRLISRPRPVSALKIAQFRYGNVATRNISSQVPGQVVDLDYTAHIPPDGNKIEGALVILHGLFGSKRNFTSLSKHFMKDLNIPVYALDLRNQGTSPHIESMTYSAMAGDVLHFLHKHSLSNITLLGHSMGGKAAMSVALHPSLSEAENTNILSNLVVVDVAPTRAQLSPEFKGYVEAMKKIESMQVRSRKEALELLEPYESVCPTWPSHFYHIIDTNFTEKDATVRQFLLTNLNALTADEPHAKFRVPLDTLENAIPEIGSFPYAPGERSWDGPTMFIKGSKSAYINRHSLAPMEAFFPNLKLETLDAGHWVHGDRPDLFKKLVEQFINDNRK</sequence>
<evidence type="ECO:0000256" key="2">
    <source>
        <dbReference type="ARBA" id="ARBA00022801"/>
    </source>
</evidence>
<comment type="similarity">
    <text evidence="1">Belongs to the AB hydrolase superfamily.</text>
</comment>
<evidence type="ECO:0000313" key="5">
    <source>
        <dbReference type="Proteomes" id="UP000717328"/>
    </source>
</evidence>
<dbReference type="OrthoDB" id="8119704at2759"/>
<name>A0A9P7G0D8_9AGAR</name>
<evidence type="ECO:0000313" key="4">
    <source>
        <dbReference type="EMBL" id="KAG5638545.1"/>
    </source>
</evidence>
<dbReference type="Pfam" id="PF00561">
    <property type="entry name" value="Abhydrolase_1"/>
    <property type="match status" value="1"/>
</dbReference>
<evidence type="ECO:0000256" key="1">
    <source>
        <dbReference type="ARBA" id="ARBA00008645"/>
    </source>
</evidence>
<organism evidence="4 5">
    <name type="scientific">Sphagnurus paluster</name>
    <dbReference type="NCBI Taxonomy" id="117069"/>
    <lineage>
        <taxon>Eukaryota</taxon>
        <taxon>Fungi</taxon>
        <taxon>Dikarya</taxon>
        <taxon>Basidiomycota</taxon>
        <taxon>Agaricomycotina</taxon>
        <taxon>Agaricomycetes</taxon>
        <taxon>Agaricomycetidae</taxon>
        <taxon>Agaricales</taxon>
        <taxon>Tricholomatineae</taxon>
        <taxon>Lyophyllaceae</taxon>
        <taxon>Sphagnurus</taxon>
    </lineage>
</organism>
<dbReference type="SUPFAM" id="SSF53474">
    <property type="entry name" value="alpha/beta-Hydrolases"/>
    <property type="match status" value="1"/>
</dbReference>
<accession>A0A9P7G0D8</accession>